<dbReference type="CDD" id="cd02440">
    <property type="entry name" value="AdoMet_MTases"/>
    <property type="match status" value="1"/>
</dbReference>
<comment type="caution">
    <text evidence="5">The sequence shown here is derived from an EMBL/GenBank/DDBJ whole genome shotgun (WGS) entry which is preliminary data.</text>
</comment>
<accession>A0ABN2MJS1</accession>
<name>A0ABN2MJS1_9MICO</name>
<sequence length="281" mass="29920">MGCMGEQVDVSATVRHFAEHASAFAELDDAVWNPISMATVLRAAPQFGELVLDACCGDGASAVPTAELVGPTGVVDAVDLSEQMIELTRQRVEREAAPLPQLRLHAADVTQWEVVGYDLVQCVLGVFFFADLQAGAAHLVDCAKPGGRVVVTIWAPGALHEFTEALCDAVEAEGGDAGAEAVAAYRDGGPPEIPESPGALAQWLGGLGLERTRAEIVPRHLDLDADLAWRLVLGMSRRRLVADLDDESRERVATAFRALLAERGITRVDLSTLIGVGHRPE</sequence>
<evidence type="ECO:0000313" key="6">
    <source>
        <dbReference type="Proteomes" id="UP001501746"/>
    </source>
</evidence>
<gene>
    <name evidence="5" type="ORF">GCM10009750_11760</name>
</gene>
<dbReference type="PANTHER" id="PTHR43464:SF19">
    <property type="entry name" value="UBIQUINONE BIOSYNTHESIS O-METHYLTRANSFERASE, MITOCHONDRIAL"/>
    <property type="match status" value="1"/>
</dbReference>
<dbReference type="PANTHER" id="PTHR43464">
    <property type="entry name" value="METHYLTRANSFERASE"/>
    <property type="match status" value="1"/>
</dbReference>
<dbReference type="InterPro" id="IPR041698">
    <property type="entry name" value="Methyltransf_25"/>
</dbReference>
<dbReference type="SUPFAM" id="SSF53335">
    <property type="entry name" value="S-adenosyl-L-methionine-dependent methyltransferases"/>
    <property type="match status" value="1"/>
</dbReference>
<organism evidence="5 6">
    <name type="scientific">Agromyces salentinus</name>
    <dbReference type="NCBI Taxonomy" id="269421"/>
    <lineage>
        <taxon>Bacteria</taxon>
        <taxon>Bacillati</taxon>
        <taxon>Actinomycetota</taxon>
        <taxon>Actinomycetes</taxon>
        <taxon>Micrococcales</taxon>
        <taxon>Microbacteriaceae</taxon>
        <taxon>Agromyces</taxon>
    </lineage>
</organism>
<dbReference type="EMBL" id="BAAANK010000003">
    <property type="protein sequence ID" value="GAA1829742.1"/>
    <property type="molecule type" value="Genomic_DNA"/>
</dbReference>
<feature type="domain" description="Methyltransferase" evidence="4">
    <location>
        <begin position="51"/>
        <end position="147"/>
    </location>
</feature>
<evidence type="ECO:0000256" key="3">
    <source>
        <dbReference type="ARBA" id="ARBA00022691"/>
    </source>
</evidence>
<dbReference type="Pfam" id="PF13649">
    <property type="entry name" value="Methyltransf_25"/>
    <property type="match status" value="1"/>
</dbReference>
<keyword evidence="1" id="KW-0489">Methyltransferase</keyword>
<evidence type="ECO:0000259" key="4">
    <source>
        <dbReference type="Pfam" id="PF13649"/>
    </source>
</evidence>
<keyword evidence="6" id="KW-1185">Reference proteome</keyword>
<keyword evidence="3" id="KW-0949">S-adenosyl-L-methionine</keyword>
<evidence type="ECO:0000256" key="1">
    <source>
        <dbReference type="ARBA" id="ARBA00022603"/>
    </source>
</evidence>
<evidence type="ECO:0000313" key="5">
    <source>
        <dbReference type="EMBL" id="GAA1829742.1"/>
    </source>
</evidence>
<dbReference type="Gene3D" id="3.40.50.150">
    <property type="entry name" value="Vaccinia Virus protein VP39"/>
    <property type="match status" value="1"/>
</dbReference>
<keyword evidence="2" id="KW-0808">Transferase</keyword>
<evidence type="ECO:0000256" key="2">
    <source>
        <dbReference type="ARBA" id="ARBA00022679"/>
    </source>
</evidence>
<proteinExistence type="predicted"/>
<dbReference type="Proteomes" id="UP001501746">
    <property type="component" value="Unassembled WGS sequence"/>
</dbReference>
<protein>
    <recommendedName>
        <fullName evidence="4">Methyltransferase domain-containing protein</fullName>
    </recommendedName>
</protein>
<reference evidence="5 6" key="1">
    <citation type="journal article" date="2019" name="Int. J. Syst. Evol. Microbiol.">
        <title>The Global Catalogue of Microorganisms (GCM) 10K type strain sequencing project: providing services to taxonomists for standard genome sequencing and annotation.</title>
        <authorList>
            <consortium name="The Broad Institute Genomics Platform"/>
            <consortium name="The Broad Institute Genome Sequencing Center for Infectious Disease"/>
            <person name="Wu L."/>
            <person name="Ma J."/>
        </authorList>
    </citation>
    <scope>NUCLEOTIDE SEQUENCE [LARGE SCALE GENOMIC DNA]</scope>
    <source>
        <strain evidence="5 6">JCM 14323</strain>
    </source>
</reference>
<dbReference type="InterPro" id="IPR029063">
    <property type="entry name" value="SAM-dependent_MTases_sf"/>
</dbReference>